<dbReference type="InterPro" id="IPR010255">
    <property type="entry name" value="Haem_peroxidase_sf"/>
</dbReference>
<dbReference type="GO" id="GO:0020037">
    <property type="term" value="F:heme binding"/>
    <property type="evidence" value="ECO:0007669"/>
    <property type="project" value="InterPro"/>
</dbReference>
<dbReference type="PROSITE" id="PS50292">
    <property type="entry name" value="PEROXIDASE_3"/>
    <property type="match status" value="1"/>
</dbReference>
<dbReference type="InterPro" id="IPR019791">
    <property type="entry name" value="Haem_peroxidase_animal"/>
</dbReference>
<dbReference type="SUPFAM" id="SSF48113">
    <property type="entry name" value="Heme-dependent peroxidases"/>
    <property type="match status" value="1"/>
</dbReference>
<dbReference type="Gene3D" id="1.10.640.10">
    <property type="entry name" value="Haem peroxidase domain superfamily, animal type"/>
    <property type="match status" value="1"/>
</dbReference>
<dbReference type="AlphaFoldDB" id="A0A5N5T4L5"/>
<dbReference type="GO" id="GO:0006979">
    <property type="term" value="P:response to oxidative stress"/>
    <property type="evidence" value="ECO:0007669"/>
    <property type="project" value="InterPro"/>
</dbReference>
<keyword evidence="3" id="KW-1185">Reference proteome</keyword>
<name>A0A5N5T4L5_9CRUS</name>
<dbReference type="GO" id="GO:0004601">
    <property type="term" value="F:peroxidase activity"/>
    <property type="evidence" value="ECO:0007669"/>
    <property type="project" value="UniProtKB-KW"/>
</dbReference>
<reference evidence="2 3" key="1">
    <citation type="journal article" date="2019" name="PLoS Biol.">
        <title>Sex chromosomes control vertical transmission of feminizing Wolbachia symbionts in an isopod.</title>
        <authorList>
            <person name="Becking T."/>
            <person name="Chebbi M.A."/>
            <person name="Giraud I."/>
            <person name="Moumen B."/>
            <person name="Laverre T."/>
            <person name="Caubet Y."/>
            <person name="Peccoud J."/>
            <person name="Gilbert C."/>
            <person name="Cordaux R."/>
        </authorList>
    </citation>
    <scope>NUCLEOTIDE SEQUENCE [LARGE SCALE GENOMIC DNA]</scope>
    <source>
        <strain evidence="2">ANa2</strain>
        <tissue evidence="2">Whole body excluding digestive tract and cuticle</tissue>
    </source>
</reference>
<organism evidence="2 3">
    <name type="scientific">Armadillidium nasatum</name>
    <dbReference type="NCBI Taxonomy" id="96803"/>
    <lineage>
        <taxon>Eukaryota</taxon>
        <taxon>Metazoa</taxon>
        <taxon>Ecdysozoa</taxon>
        <taxon>Arthropoda</taxon>
        <taxon>Crustacea</taxon>
        <taxon>Multicrustacea</taxon>
        <taxon>Malacostraca</taxon>
        <taxon>Eumalacostraca</taxon>
        <taxon>Peracarida</taxon>
        <taxon>Isopoda</taxon>
        <taxon>Oniscidea</taxon>
        <taxon>Crinocheta</taxon>
        <taxon>Armadillidiidae</taxon>
        <taxon>Armadillidium</taxon>
    </lineage>
</organism>
<dbReference type="PANTHER" id="PTHR11475:SF143">
    <property type="entry name" value="PUTATIVE-RELATED"/>
    <property type="match status" value="1"/>
</dbReference>
<evidence type="ECO:0008006" key="4">
    <source>
        <dbReference type="Google" id="ProtNLM"/>
    </source>
</evidence>
<dbReference type="InterPro" id="IPR037120">
    <property type="entry name" value="Haem_peroxidase_sf_animal"/>
</dbReference>
<dbReference type="OrthoDB" id="6505174at2759"/>
<sequence length="124" mass="13952">MPKSTAEVFRNLYSSVDDIDLFPAAISETSFTDGLVGPTLRCILEKQFHNLKVGDRFWFESAFQPKPFTMDQLKSIRATRLSAMICQFTDITAVQPEVMKPVQANNPKTPCRQILARGIQKGVD</sequence>
<dbReference type="EMBL" id="SEYY01012234">
    <property type="protein sequence ID" value="KAB7500918.1"/>
    <property type="molecule type" value="Genomic_DNA"/>
</dbReference>
<dbReference type="Pfam" id="PF03098">
    <property type="entry name" value="An_peroxidase"/>
    <property type="match status" value="1"/>
</dbReference>
<keyword evidence="1" id="KW-0560">Oxidoreductase</keyword>
<evidence type="ECO:0000313" key="2">
    <source>
        <dbReference type="EMBL" id="KAB7500918.1"/>
    </source>
</evidence>
<evidence type="ECO:0000313" key="3">
    <source>
        <dbReference type="Proteomes" id="UP000326759"/>
    </source>
</evidence>
<proteinExistence type="predicted"/>
<protein>
    <recommendedName>
        <fullName evidence="4">Peroxidase</fullName>
    </recommendedName>
</protein>
<comment type="caution">
    <text evidence="2">The sequence shown here is derived from an EMBL/GenBank/DDBJ whole genome shotgun (WGS) entry which is preliminary data.</text>
</comment>
<keyword evidence="1" id="KW-0575">Peroxidase</keyword>
<gene>
    <name evidence="2" type="ORF">Anas_04317</name>
</gene>
<accession>A0A5N5T4L5</accession>
<evidence type="ECO:0000256" key="1">
    <source>
        <dbReference type="ARBA" id="ARBA00022559"/>
    </source>
</evidence>
<dbReference type="Proteomes" id="UP000326759">
    <property type="component" value="Unassembled WGS sequence"/>
</dbReference>
<feature type="non-terminal residue" evidence="2">
    <location>
        <position position="124"/>
    </location>
</feature>
<dbReference type="PANTHER" id="PTHR11475">
    <property type="entry name" value="OXIDASE/PEROXIDASE"/>
    <property type="match status" value="1"/>
</dbReference>